<dbReference type="EMBL" id="LT629695">
    <property type="protein sequence ID" value="SDH84829.1"/>
    <property type="molecule type" value="Genomic_DNA"/>
</dbReference>
<reference evidence="3" key="1">
    <citation type="submission" date="2016-10" db="EMBL/GenBank/DDBJ databases">
        <authorList>
            <person name="Varghese N."/>
            <person name="Submissions S."/>
        </authorList>
    </citation>
    <scope>NUCLEOTIDE SEQUENCE [LARGE SCALE GENOMIC DNA]</scope>
    <source>
        <strain evidence="3">DSM 22002</strain>
    </source>
</reference>
<sequence>MRKFILNPGFIAAVASGIGVVKMTREGPRDWRLGLLWASWGIGVALAVGAVIDDDKRVRAEELDRSLGL</sequence>
<dbReference type="AlphaFoldDB" id="A0A1G8FRR2"/>
<keyword evidence="1" id="KW-0472">Membrane</keyword>
<protein>
    <submittedName>
        <fullName evidence="2">Uncharacterized protein</fullName>
    </submittedName>
</protein>
<dbReference type="RefSeq" id="WP_092505612.1">
    <property type="nucleotide sequence ID" value="NZ_LT629695.1"/>
</dbReference>
<evidence type="ECO:0000313" key="3">
    <source>
        <dbReference type="Proteomes" id="UP000198822"/>
    </source>
</evidence>
<dbReference type="OrthoDB" id="5120536at2"/>
<organism evidence="2 3">
    <name type="scientific">Agrococcus jejuensis</name>
    <dbReference type="NCBI Taxonomy" id="399736"/>
    <lineage>
        <taxon>Bacteria</taxon>
        <taxon>Bacillati</taxon>
        <taxon>Actinomycetota</taxon>
        <taxon>Actinomycetes</taxon>
        <taxon>Micrococcales</taxon>
        <taxon>Microbacteriaceae</taxon>
        <taxon>Agrococcus</taxon>
    </lineage>
</organism>
<name>A0A1G8FRR2_9MICO</name>
<accession>A0A1G8FRR2</accession>
<proteinExistence type="predicted"/>
<keyword evidence="1" id="KW-0812">Transmembrane</keyword>
<gene>
    <name evidence="2" type="ORF">SAMN04489720_2591</name>
</gene>
<keyword evidence="3" id="KW-1185">Reference proteome</keyword>
<evidence type="ECO:0000313" key="2">
    <source>
        <dbReference type="EMBL" id="SDH84829.1"/>
    </source>
</evidence>
<dbReference type="Proteomes" id="UP000198822">
    <property type="component" value="Chromosome I"/>
</dbReference>
<evidence type="ECO:0000256" key="1">
    <source>
        <dbReference type="SAM" id="Phobius"/>
    </source>
</evidence>
<keyword evidence="1" id="KW-1133">Transmembrane helix</keyword>
<dbReference type="STRING" id="399736.SAMN04489720_2591"/>
<feature type="transmembrane region" description="Helical" evidence="1">
    <location>
        <begin position="33"/>
        <end position="52"/>
    </location>
</feature>